<proteinExistence type="predicted"/>
<evidence type="ECO:0000313" key="2">
    <source>
        <dbReference type="EMBL" id="KAF3606827.1"/>
    </source>
</evidence>
<dbReference type="Proteomes" id="UP000266723">
    <property type="component" value="Unassembled WGS sequence"/>
</dbReference>
<evidence type="ECO:0000313" key="3">
    <source>
        <dbReference type="Proteomes" id="UP000266723"/>
    </source>
</evidence>
<keyword evidence="3" id="KW-1185">Reference proteome</keyword>
<reference evidence="2 3" key="1">
    <citation type="journal article" date="2020" name="BMC Genomics">
        <title>Intraspecific diversification of the crop wild relative Brassica cretica Lam. using demographic model selection.</title>
        <authorList>
            <person name="Kioukis A."/>
            <person name="Michalopoulou V.A."/>
            <person name="Briers L."/>
            <person name="Pirintsos S."/>
            <person name="Studholme D.J."/>
            <person name="Pavlidis P."/>
            <person name="Sarris P.F."/>
        </authorList>
    </citation>
    <scope>NUCLEOTIDE SEQUENCE [LARGE SCALE GENOMIC DNA]</scope>
    <source>
        <strain evidence="3">cv. PFS-1207/04</strain>
    </source>
</reference>
<keyword evidence="1" id="KW-0812">Transmembrane</keyword>
<protein>
    <submittedName>
        <fullName evidence="2">Uncharacterized protein</fullName>
    </submittedName>
</protein>
<keyword evidence="1" id="KW-1133">Transmembrane helix</keyword>
<feature type="transmembrane region" description="Helical" evidence="1">
    <location>
        <begin position="110"/>
        <end position="132"/>
    </location>
</feature>
<accession>A0ABQ7EU00</accession>
<gene>
    <name evidence="2" type="ORF">DY000_02047090</name>
</gene>
<evidence type="ECO:0000256" key="1">
    <source>
        <dbReference type="SAM" id="Phobius"/>
    </source>
</evidence>
<sequence>MENNQLSAVLGGQHGSSLQVSEIPKEVVKQSIGKRYSHICRTFREIVYVAAEHIELTSCIDEDAIELLKKLEEKKKKLVRANKWMPHSSEDKLVEEEEEDEDVLLVPSFLALQVSFFFFFILCSFFCATLVCSSSSSM</sequence>
<name>A0ABQ7EU00_BRACR</name>
<comment type="caution">
    <text evidence="2">The sequence shown here is derived from an EMBL/GenBank/DDBJ whole genome shotgun (WGS) entry which is preliminary data.</text>
</comment>
<dbReference type="EMBL" id="QGKV02000297">
    <property type="protein sequence ID" value="KAF3606827.1"/>
    <property type="molecule type" value="Genomic_DNA"/>
</dbReference>
<organism evidence="2 3">
    <name type="scientific">Brassica cretica</name>
    <name type="common">Mustard</name>
    <dbReference type="NCBI Taxonomy" id="69181"/>
    <lineage>
        <taxon>Eukaryota</taxon>
        <taxon>Viridiplantae</taxon>
        <taxon>Streptophyta</taxon>
        <taxon>Embryophyta</taxon>
        <taxon>Tracheophyta</taxon>
        <taxon>Spermatophyta</taxon>
        <taxon>Magnoliopsida</taxon>
        <taxon>eudicotyledons</taxon>
        <taxon>Gunneridae</taxon>
        <taxon>Pentapetalae</taxon>
        <taxon>rosids</taxon>
        <taxon>malvids</taxon>
        <taxon>Brassicales</taxon>
        <taxon>Brassicaceae</taxon>
        <taxon>Brassiceae</taxon>
        <taxon>Brassica</taxon>
    </lineage>
</organism>
<keyword evidence="1" id="KW-0472">Membrane</keyword>